<keyword evidence="9" id="KW-1185">Reference proteome</keyword>
<organism evidence="9 10">
    <name type="scientific">Galendromus occidentalis</name>
    <name type="common">western predatory mite</name>
    <dbReference type="NCBI Taxonomy" id="34638"/>
    <lineage>
        <taxon>Eukaryota</taxon>
        <taxon>Metazoa</taxon>
        <taxon>Ecdysozoa</taxon>
        <taxon>Arthropoda</taxon>
        <taxon>Chelicerata</taxon>
        <taxon>Arachnida</taxon>
        <taxon>Acari</taxon>
        <taxon>Parasitiformes</taxon>
        <taxon>Mesostigmata</taxon>
        <taxon>Gamasina</taxon>
        <taxon>Phytoseioidea</taxon>
        <taxon>Phytoseiidae</taxon>
        <taxon>Typhlodrominae</taxon>
        <taxon>Galendromus</taxon>
    </lineage>
</organism>
<dbReference type="Proteomes" id="UP000694867">
    <property type="component" value="Unplaced"/>
</dbReference>
<evidence type="ECO:0000259" key="8">
    <source>
        <dbReference type="PROSITE" id="PS51968"/>
    </source>
</evidence>
<accession>A0AAJ7SIW6</accession>
<reference evidence="10" key="1">
    <citation type="submission" date="2025-08" db="UniProtKB">
        <authorList>
            <consortium name="RefSeq"/>
        </authorList>
    </citation>
    <scope>IDENTIFICATION</scope>
</reference>
<dbReference type="RefSeq" id="XP_028968592.1">
    <property type="nucleotide sequence ID" value="XM_029112759.1"/>
</dbReference>
<feature type="region of interest" description="Disordered" evidence="7">
    <location>
        <begin position="587"/>
        <end position="608"/>
    </location>
</feature>
<protein>
    <submittedName>
        <fullName evidence="10">Protein grainyhead</fullName>
    </submittedName>
</protein>
<evidence type="ECO:0000313" key="10">
    <source>
        <dbReference type="RefSeq" id="XP_028968592.1"/>
    </source>
</evidence>
<evidence type="ECO:0000256" key="5">
    <source>
        <dbReference type="ARBA" id="ARBA00023242"/>
    </source>
</evidence>
<evidence type="ECO:0000256" key="3">
    <source>
        <dbReference type="ARBA" id="ARBA00023125"/>
    </source>
</evidence>
<evidence type="ECO:0000256" key="7">
    <source>
        <dbReference type="SAM" id="MobiDB-lite"/>
    </source>
</evidence>
<evidence type="ECO:0000313" key="9">
    <source>
        <dbReference type="Proteomes" id="UP000694867"/>
    </source>
</evidence>
<dbReference type="CTD" id="37038"/>
<dbReference type="Pfam" id="PF04516">
    <property type="entry name" value="CP2"/>
    <property type="match status" value="1"/>
</dbReference>
<dbReference type="KEGG" id="goe:100904582"/>
<dbReference type="AlphaFoldDB" id="A0AAJ7SIW6"/>
<feature type="compositionally biased region" description="Polar residues" evidence="7">
    <location>
        <begin position="123"/>
        <end position="137"/>
    </location>
</feature>
<dbReference type="GO" id="GO:0001228">
    <property type="term" value="F:DNA-binding transcription activator activity, RNA polymerase II-specific"/>
    <property type="evidence" value="ECO:0007669"/>
    <property type="project" value="TreeGrafter"/>
</dbReference>
<evidence type="ECO:0000256" key="1">
    <source>
        <dbReference type="ARBA" id="ARBA00004123"/>
    </source>
</evidence>
<name>A0AAJ7SIW6_9ACAR</name>
<dbReference type="PANTHER" id="PTHR11037:SF20">
    <property type="entry name" value="PROTEIN GRAINYHEAD"/>
    <property type="match status" value="1"/>
</dbReference>
<dbReference type="InterPro" id="IPR057520">
    <property type="entry name" value="GRHL1/CP2_C"/>
</dbReference>
<evidence type="ECO:0000256" key="4">
    <source>
        <dbReference type="ARBA" id="ARBA00023163"/>
    </source>
</evidence>
<dbReference type="InterPro" id="IPR040167">
    <property type="entry name" value="TF_CP2-like"/>
</dbReference>
<dbReference type="GeneID" id="100904582"/>
<dbReference type="GO" id="GO:0000978">
    <property type="term" value="F:RNA polymerase II cis-regulatory region sequence-specific DNA binding"/>
    <property type="evidence" value="ECO:0007669"/>
    <property type="project" value="TreeGrafter"/>
</dbReference>
<feature type="domain" description="Grh/CP2 DB" evidence="8">
    <location>
        <begin position="411"/>
        <end position="640"/>
    </location>
</feature>
<feature type="region of interest" description="Disordered" evidence="7">
    <location>
        <begin position="93"/>
        <end position="137"/>
    </location>
</feature>
<dbReference type="GO" id="GO:0005634">
    <property type="term" value="C:nucleus"/>
    <property type="evidence" value="ECO:0007669"/>
    <property type="project" value="UniProtKB-SubCell"/>
</dbReference>
<comment type="subcellular location">
    <subcellularLocation>
        <location evidence="1 6">Nucleus</location>
    </subcellularLocation>
</comment>
<feature type="compositionally biased region" description="Basic and acidic residues" evidence="7">
    <location>
        <begin position="587"/>
        <end position="597"/>
    </location>
</feature>
<feature type="compositionally biased region" description="Polar residues" evidence="7">
    <location>
        <begin position="163"/>
        <end position="183"/>
    </location>
</feature>
<evidence type="ECO:0000256" key="6">
    <source>
        <dbReference type="PROSITE-ProRule" id="PRU01313"/>
    </source>
</evidence>
<keyword evidence="5 6" id="KW-0539">Nucleus</keyword>
<feature type="region of interest" description="Disordered" evidence="7">
    <location>
        <begin position="163"/>
        <end position="186"/>
    </location>
</feature>
<proteinExistence type="predicted"/>
<dbReference type="InterPro" id="IPR007604">
    <property type="entry name" value="CP2"/>
</dbReference>
<keyword evidence="4" id="KW-0804">Transcription</keyword>
<dbReference type="PROSITE" id="PS51968">
    <property type="entry name" value="GRH_CP2_DB"/>
    <property type="match status" value="1"/>
</dbReference>
<sequence length="820" mass="90208">MALVMPEGAAGNTAPTTLASVATVGSQIKVEDSWRQYYNSGGAENPLSAAATAMINIHEEQATALMYESYAFKSHQIGQPNVASAALPELWSSQGSASPKAADSPHETDVFLNDIKNDPGSPVTGQTQTTQNNLSADSTISIETKEVALDGVPISVLVQVKQEPTQSPGNPNASQSTVSTQVEPKSPYSPVYATVQQAQPYSDLFSALSAGSGQVFVSSVQSNEGSSPRPVYTNGVTVTGTASTVQSTVTTTGDFYRDYYQNNGDFAVRNSNTPQQQQTLTVFPSDVLSNPVSTTTLPTADPLFVERYIRPSSQTQTQPYKGLNGLTVDLPSPDSGIGETMTPREPTGLPQIFDYSDIPNSTTTLVTSPASSVTGQGELVSNSRTGQRCRSWHEYGRSNESDKILIPKIHSDVGFKYYLESPISTSVRKEDDRITYINKGQFYGVTLEYAPDPDRPLKNTPVKSLVMLVFREEKSAEDEIKAWQFWHSRQHSAKQRILDADVKNSSGIVGPIEEITHNGIAFYWNPLEGPAKINVAVQCLSTDFSNQKGVKGLPLHIQVDTYDDYCEGSQPVHRGYSQIKVFCDKGAERKTRDEERRSQKRKLTATQNGRKKIEEMYHTTCDRTEFYSMAELSKPPVLFTPTEETEKLIQQSQQGNNVDLNFYTSGSIDDPNSQGMDACSRPGSTSDSLHDWSGIYTQNRERELLSTTAAPEVVSTPPPQKKLKAFPTDRVLLYVRQEKEPVFQALHVVPPSLSGLVKALENKYKVPANKIKSLYKQCKKGVTVEMDDDVVKHYCNEDTFQMSVLKDQDDDSLMVTLCEM</sequence>
<keyword evidence="2" id="KW-0805">Transcription regulation</keyword>
<evidence type="ECO:0000256" key="2">
    <source>
        <dbReference type="ARBA" id="ARBA00023015"/>
    </source>
</evidence>
<dbReference type="Pfam" id="PF25416">
    <property type="entry name" value="GRHL1_C"/>
    <property type="match status" value="1"/>
</dbReference>
<keyword evidence="3 6" id="KW-0238">DNA-binding</keyword>
<feature type="region of interest" description="Disordered" evidence="7">
    <location>
        <begin position="366"/>
        <end position="385"/>
    </location>
</feature>
<gene>
    <name evidence="10" type="primary">LOC100904582</name>
</gene>
<dbReference type="PANTHER" id="PTHR11037">
    <property type="entry name" value="TRANSCRIPTION FACTOR CP2"/>
    <property type="match status" value="1"/>
</dbReference>